<evidence type="ECO:0000313" key="5">
    <source>
        <dbReference type="Proteomes" id="UP000195953"/>
    </source>
</evidence>
<dbReference type="Proteomes" id="UP000195953">
    <property type="component" value="Chromosome 1"/>
</dbReference>
<accession>A0A1Y6HG49</accession>
<evidence type="ECO:0000313" key="4">
    <source>
        <dbReference type="Proteomes" id="UP000195877"/>
    </source>
</evidence>
<gene>
    <name evidence="3" type="ORF">PD5205_01135</name>
    <name evidence="2" type="ORF">PD885_02869</name>
</gene>
<dbReference type="Proteomes" id="UP000195877">
    <property type="component" value="Chromosome 1"/>
</dbReference>
<dbReference type="GeneID" id="61895176"/>
<evidence type="ECO:0000259" key="1">
    <source>
        <dbReference type="Pfam" id="PF13271"/>
    </source>
</evidence>
<feature type="domain" description="DUF4062" evidence="1">
    <location>
        <begin position="2"/>
        <end position="83"/>
    </location>
</feature>
<dbReference type="AlphaFoldDB" id="A0A1Y6HG49"/>
<dbReference type="KEGG" id="xfr:BER92_05485"/>
<name>A0A1Y6HG49_9XANT</name>
<reference evidence="2 4" key="2">
    <citation type="submission" date="2017-05" db="EMBL/GenBank/DDBJ databases">
        <authorList>
            <person name="Blom J."/>
        </authorList>
    </citation>
    <scope>NUCLEOTIDE SEQUENCE [LARGE SCALE GENOMIC DNA]</scope>
    <source>
        <strain evidence="2">PD885</strain>
    </source>
</reference>
<dbReference type="EMBL" id="LT853885">
    <property type="protein sequence ID" value="SMR02448.1"/>
    <property type="molecule type" value="Genomic_DNA"/>
</dbReference>
<dbReference type="Pfam" id="PF13271">
    <property type="entry name" value="DUF4062"/>
    <property type="match status" value="1"/>
</dbReference>
<dbReference type="EMBL" id="LT853882">
    <property type="protein sequence ID" value="SMR00097.1"/>
    <property type="molecule type" value="Genomic_DNA"/>
</dbReference>
<dbReference type="RefSeq" id="WP_002811386.1">
    <property type="nucleotide sequence ID" value="NZ_CP016830.1"/>
</dbReference>
<organism evidence="3 5">
    <name type="scientific">Xanthomonas fragariae</name>
    <dbReference type="NCBI Taxonomy" id="48664"/>
    <lineage>
        <taxon>Bacteria</taxon>
        <taxon>Pseudomonadati</taxon>
        <taxon>Pseudomonadota</taxon>
        <taxon>Gammaproteobacteria</taxon>
        <taxon>Lysobacterales</taxon>
        <taxon>Lysobacteraceae</taxon>
        <taxon>Xanthomonas</taxon>
    </lineage>
</organism>
<evidence type="ECO:0000313" key="3">
    <source>
        <dbReference type="EMBL" id="SMR02448.1"/>
    </source>
</evidence>
<dbReference type="InterPro" id="IPR025139">
    <property type="entry name" value="DUF4062"/>
</dbReference>
<dbReference type="OrthoDB" id="5951860at2"/>
<dbReference type="STRING" id="48664.BER92_05485"/>
<protein>
    <recommendedName>
        <fullName evidence="1">DUF4062 domain-containing protein</fullName>
    </recommendedName>
</protein>
<reference evidence="3 5" key="1">
    <citation type="submission" date="2017-05" db="EMBL/GenBank/DDBJ databases">
        <authorList>
            <person name="Song R."/>
            <person name="Chenine A.L."/>
            <person name="Ruprecht R.M."/>
        </authorList>
    </citation>
    <scope>NUCLEOTIDE SEQUENCE [LARGE SCALE GENOMIC DNA]</scope>
    <source>
        <strain evidence="3">PD5205</strain>
    </source>
</reference>
<keyword evidence="4" id="KW-1185">Reference proteome</keyword>
<evidence type="ECO:0000313" key="2">
    <source>
        <dbReference type="EMBL" id="SMR00097.1"/>
    </source>
</evidence>
<sequence>MKIFISSLITGMEAERAAVKQAIELFGHEAIMAEDFGARASSPQVACLNGVREADLVMLVLGPRYGAKQAGGVSATHEEVNEARNRKPLLMFAQSGMEAELDQAALIKEIGKWQGGQHWDGFVSADDLGPKAARAIHKFQLMQAVAPLDPAGLRDRALTLFPRIERGYQQSGTVLQLAVAAGPDSTVLRPAEMEAQPLLDAMQKHALFGAPAVFDRSLGMKAGLNGEALVLVQEAQRSDGASIRLWPNGDVLISLPVPPPERGMGLPVVLEESVAEKLEAAIAYAAWLLGQIDPTERLSHVVSAVRLLGEHAGAWRTRAEHEASPNSMQVPWRQGEHQEPVLLTPAHQVRQALSMDMQRIVEDLVVLLRRRWIN</sequence>
<proteinExistence type="predicted"/>